<organism evidence="1 2">
    <name type="scientific">Lymphocystis disease virus 3</name>
    <dbReference type="NCBI Taxonomy" id="2560566"/>
    <lineage>
        <taxon>Viruses</taxon>
        <taxon>Varidnaviria</taxon>
        <taxon>Bamfordvirae</taxon>
        <taxon>Nucleocytoviricota</taxon>
        <taxon>Megaviricetes</taxon>
        <taxon>Pimascovirales</taxon>
        <taxon>Pimascovirales incertae sedis</taxon>
        <taxon>Iridoviridae</taxon>
        <taxon>Alphairidovirinae</taxon>
        <taxon>Lymphocystivirus</taxon>
        <taxon>Lymphocystivirus sparus1</taxon>
    </lineage>
</organism>
<proteinExistence type="predicted"/>
<name>A0A1B2RW42_9VIRU</name>
<accession>A0A1B2RW42</accession>
<dbReference type="EMBL" id="KX643370">
    <property type="protein sequence ID" value="AOC55222.1"/>
    <property type="molecule type" value="Genomic_DNA"/>
</dbReference>
<evidence type="ECO:0000313" key="2">
    <source>
        <dbReference type="Proteomes" id="UP000149121"/>
    </source>
</evidence>
<reference evidence="1 2" key="1">
    <citation type="journal article" date="2016" name="J. Virol.">
        <title>Concurrence of Iridovirus, Polyomavirus, and a Unique Member of a New Group of Fish Papillomaviruses in Lymphocystis Disease-Affected Gilthead Sea Bream.</title>
        <authorList>
            <person name="Lopez-Bueno A."/>
            <person name="Mavian C."/>
            <person name="Labella A.M."/>
            <person name="Castro D."/>
            <person name="Borrego J.J."/>
            <person name="Alcami A."/>
            <person name="Alejo A."/>
        </authorList>
    </citation>
    <scope>NUCLEOTIDE SEQUENCE [LARGE SCALE GENOMIC DNA]</scope>
    <source>
        <strain evidence="1">SA9</strain>
    </source>
</reference>
<protein>
    <submittedName>
        <fullName evidence="1">Uncharacterized protein</fullName>
    </submittedName>
</protein>
<evidence type="ECO:0000313" key="1">
    <source>
        <dbReference type="EMBL" id="AOC55222.1"/>
    </source>
</evidence>
<gene>
    <name evidence="1" type="ORF">LCDVSa138L</name>
</gene>
<dbReference type="KEGG" id="vg:30902714"/>
<dbReference type="Proteomes" id="UP000149121">
    <property type="component" value="Segment"/>
</dbReference>
<sequence>MYKQISSPVNAAVSKARSELTLKCFERKSTDFLQNLNGTQNTFNPLALTTYASFKS</sequence>
<keyword evidence="2" id="KW-1185">Reference proteome</keyword>